<dbReference type="Pfam" id="PF00149">
    <property type="entry name" value="Metallophos"/>
    <property type="match status" value="1"/>
</dbReference>
<gene>
    <name evidence="2" type="ordered locus">CVAR_0906</name>
</gene>
<protein>
    <recommendedName>
        <fullName evidence="1">Calcineurin-like phosphoesterase domain-containing protein</fullName>
    </recommendedName>
</protein>
<dbReference type="eggNOG" id="COG4186">
    <property type="taxonomic scope" value="Bacteria"/>
</dbReference>
<organism evidence="2 3">
    <name type="scientific">Corynebacterium variabile (strain DSM 44702 / CIP 107183 / JCM 12073 / NCIMB 30131)</name>
    <name type="common">Corynebacterium mooreparkense</name>
    <dbReference type="NCBI Taxonomy" id="858619"/>
    <lineage>
        <taxon>Bacteria</taxon>
        <taxon>Bacillati</taxon>
        <taxon>Actinomycetota</taxon>
        <taxon>Actinomycetes</taxon>
        <taxon>Mycobacteriales</taxon>
        <taxon>Corynebacteriaceae</taxon>
        <taxon>Corynebacterium</taxon>
    </lineage>
</organism>
<evidence type="ECO:0000259" key="1">
    <source>
        <dbReference type="Pfam" id="PF00149"/>
    </source>
</evidence>
<dbReference type="SUPFAM" id="SSF56300">
    <property type="entry name" value="Metallo-dependent phosphatases"/>
    <property type="match status" value="1"/>
</dbReference>
<dbReference type="EMBL" id="CP002917">
    <property type="protein sequence ID" value="AEK36259.1"/>
    <property type="molecule type" value="Genomic_DNA"/>
</dbReference>
<evidence type="ECO:0000313" key="3">
    <source>
        <dbReference type="Proteomes" id="UP000006659"/>
    </source>
</evidence>
<dbReference type="Proteomes" id="UP000006659">
    <property type="component" value="Chromosome"/>
</dbReference>
<dbReference type="STRING" id="858619.CVAR_0906"/>
<dbReference type="InterPro" id="IPR004843">
    <property type="entry name" value="Calcineurin-like_PHP"/>
</dbReference>
<feature type="domain" description="Calcineurin-like phosphoesterase" evidence="1">
    <location>
        <begin position="55"/>
        <end position="213"/>
    </location>
</feature>
<dbReference type="KEGG" id="cva:CVAR_0906"/>
<reference evidence="2 3" key="1">
    <citation type="journal article" date="2011" name="BMC Genomics">
        <title>Complete genome sequence of Corynebacterium variabile DSM 44702 isolated from the surface of smear-ripened cheeses and insights into cheese ripening and flavor generation.</title>
        <authorList>
            <person name="Schroeder J."/>
            <person name="Maus I."/>
            <person name="Trost E."/>
            <person name="Tauch A."/>
        </authorList>
    </citation>
    <scope>NUCLEOTIDE SEQUENCE [LARGE SCALE GENOMIC DNA]</scope>
    <source>
        <strain evidence="3">DSM 44702 / JCM 12073 / NCIMB 30131</strain>
    </source>
</reference>
<dbReference type="AlphaFoldDB" id="G0HC97"/>
<dbReference type="GO" id="GO:0016787">
    <property type="term" value="F:hydrolase activity"/>
    <property type="evidence" value="ECO:0007669"/>
    <property type="project" value="InterPro"/>
</dbReference>
<dbReference type="Gene3D" id="3.60.21.10">
    <property type="match status" value="1"/>
</dbReference>
<evidence type="ECO:0000313" key="2">
    <source>
        <dbReference type="EMBL" id="AEK36259.1"/>
    </source>
</evidence>
<sequence length="250" mass="27626">MGRDRAAATGTECGLKGSRTRSLCAVPLMFRAGDRGTVMSRGPTTLKHMSDLLWTVSDLHLGHQRVAETRGFSDTGDHDRVVLDGLRAVPDGSVLLCLGDISVRKDAYALGRLAELKAEKNLTMWLIPGNHDRIHPMFGPESVAEWTPLYREIFDVIALDLQVRIGRWQVLMTHLPRASGKDAVPDPHQTPQPARWAGREGFDCTVHGHSHSPVPVRRKHVNLSLEATGMAPVSPERLEELVTQAVRFRG</sequence>
<name>G0HC97_CORVD</name>
<dbReference type="InterPro" id="IPR029052">
    <property type="entry name" value="Metallo-depent_PP-like"/>
</dbReference>
<accession>G0HC97</accession>
<proteinExistence type="predicted"/>
<dbReference type="HOGENOM" id="CLU_092313_2_0_11"/>